<evidence type="ECO:0000256" key="8">
    <source>
        <dbReference type="HAMAP-Rule" id="MF_02040"/>
    </source>
</evidence>
<keyword evidence="5 8" id="KW-0067">ATP-binding</keyword>
<dbReference type="Pfam" id="PF10609">
    <property type="entry name" value="ParA"/>
    <property type="match status" value="1"/>
</dbReference>
<dbReference type="GO" id="GO:0051539">
    <property type="term" value="F:4 iron, 4 sulfur cluster binding"/>
    <property type="evidence" value="ECO:0007669"/>
    <property type="project" value="TreeGrafter"/>
</dbReference>
<accession>A0A9E7C766</accession>
<evidence type="ECO:0000256" key="2">
    <source>
        <dbReference type="ARBA" id="ARBA00008205"/>
    </source>
</evidence>
<dbReference type="InterPro" id="IPR033756">
    <property type="entry name" value="YlxH/NBP35"/>
</dbReference>
<dbReference type="EMBL" id="CP087164">
    <property type="protein sequence ID" value="UGS39163.1"/>
    <property type="molecule type" value="Genomic_DNA"/>
</dbReference>
<protein>
    <recommendedName>
        <fullName evidence="8">Iron-sulfur cluster carrier protein</fullName>
    </recommendedName>
</protein>
<evidence type="ECO:0000256" key="3">
    <source>
        <dbReference type="ARBA" id="ARBA00022723"/>
    </source>
</evidence>
<feature type="binding site" evidence="8">
    <location>
        <begin position="118"/>
        <end position="125"/>
    </location>
    <ligand>
        <name>ATP</name>
        <dbReference type="ChEBI" id="CHEBI:30616"/>
    </ligand>
</feature>
<comment type="subunit">
    <text evidence="8">Homodimer.</text>
</comment>
<evidence type="ECO:0000256" key="1">
    <source>
        <dbReference type="ARBA" id="ARBA00007352"/>
    </source>
</evidence>
<keyword evidence="7 8" id="KW-0411">Iron-sulfur</keyword>
<sequence>MRGMTHDEIRKALESVIDPELHRNIVELDMVRSIEIHEGGVVDVVVSLTTPGCPIRNHFQTGVANAAKTVEGVTAVNVSFDVLTDQQKSALQQKLGRGGGLPSGALAEVQNVICVGSGKGGVGKSTLTVNLAAALASEGKRVGVLDADVWGYSIPRMFGLGAQRPDVSAERKILPLEVEGGIKVMSIGFFLGEEDSAVVWRGPMLHKALTQFLEDVAWGALDFLLIDLPPGTGDVSMTLAQLLPQAKFVIVTTPQPTAQKVARRSAEMANKVNLEICGVVENMTGFATPSGERFAIFGEGGGQALADELDVPLLGQVPLTMPLREGADSGQPLVFTNPDDPASQGVRQAARGLVALAPIALPTLNVAPPAAPAQPVGMSLPMA</sequence>
<keyword evidence="6 8" id="KW-0408">Iron</keyword>
<gene>
    <name evidence="10" type="primary">mrp</name>
    <name evidence="10" type="ORF">DSM104329_05595</name>
</gene>
<dbReference type="InterPro" id="IPR002744">
    <property type="entry name" value="MIP18-like"/>
</dbReference>
<evidence type="ECO:0000313" key="10">
    <source>
        <dbReference type="EMBL" id="UGS39163.1"/>
    </source>
</evidence>
<evidence type="ECO:0000259" key="9">
    <source>
        <dbReference type="Pfam" id="PF01883"/>
    </source>
</evidence>
<dbReference type="SUPFAM" id="SSF117916">
    <property type="entry name" value="Fe-S cluster assembly (FSCA) domain-like"/>
    <property type="match status" value="1"/>
</dbReference>
<dbReference type="CDD" id="cd02037">
    <property type="entry name" value="Mrp_NBP35"/>
    <property type="match status" value="1"/>
</dbReference>
<comment type="similarity">
    <text evidence="1">In the N-terminal section; belongs to the MIP18 family.</text>
</comment>
<evidence type="ECO:0000256" key="5">
    <source>
        <dbReference type="ARBA" id="ARBA00022840"/>
    </source>
</evidence>
<dbReference type="Gene3D" id="3.40.50.300">
    <property type="entry name" value="P-loop containing nucleotide triphosphate hydrolases"/>
    <property type="match status" value="1"/>
</dbReference>
<keyword evidence="8" id="KW-0378">Hydrolase</keyword>
<dbReference type="GO" id="GO:0016887">
    <property type="term" value="F:ATP hydrolysis activity"/>
    <property type="evidence" value="ECO:0007669"/>
    <property type="project" value="UniProtKB-UniRule"/>
</dbReference>
<dbReference type="InterPro" id="IPR019591">
    <property type="entry name" value="Mrp/NBP35_ATP-bd"/>
</dbReference>
<evidence type="ECO:0000256" key="6">
    <source>
        <dbReference type="ARBA" id="ARBA00023004"/>
    </source>
</evidence>
<dbReference type="PANTHER" id="PTHR42961:SF2">
    <property type="entry name" value="IRON-SULFUR PROTEIN NUBPL"/>
    <property type="match status" value="1"/>
</dbReference>
<keyword evidence="4 8" id="KW-0547">Nucleotide-binding</keyword>
<evidence type="ECO:0000313" key="11">
    <source>
        <dbReference type="Proteomes" id="UP001162834"/>
    </source>
</evidence>
<dbReference type="KEGG" id="sbae:DSM104329_05595"/>
<keyword evidence="11" id="KW-1185">Reference proteome</keyword>
<proteinExistence type="inferred from homology"/>
<name>A0A9E7C766_9ACTN</name>
<dbReference type="AlphaFoldDB" id="A0A9E7C766"/>
<dbReference type="GO" id="GO:0016226">
    <property type="term" value="P:iron-sulfur cluster assembly"/>
    <property type="evidence" value="ECO:0007669"/>
    <property type="project" value="InterPro"/>
</dbReference>
<dbReference type="HAMAP" id="MF_02040">
    <property type="entry name" value="Mrp_NBP35"/>
    <property type="match status" value="1"/>
</dbReference>
<dbReference type="InterPro" id="IPR044304">
    <property type="entry name" value="NUBPL-like"/>
</dbReference>
<evidence type="ECO:0000256" key="7">
    <source>
        <dbReference type="ARBA" id="ARBA00023014"/>
    </source>
</evidence>
<dbReference type="PROSITE" id="PS01215">
    <property type="entry name" value="MRP"/>
    <property type="match status" value="1"/>
</dbReference>
<dbReference type="InterPro" id="IPR027417">
    <property type="entry name" value="P-loop_NTPase"/>
</dbReference>
<evidence type="ECO:0000256" key="4">
    <source>
        <dbReference type="ARBA" id="ARBA00022741"/>
    </source>
</evidence>
<dbReference type="SUPFAM" id="SSF52540">
    <property type="entry name" value="P-loop containing nucleoside triphosphate hydrolases"/>
    <property type="match status" value="1"/>
</dbReference>
<comment type="function">
    <text evidence="8">Binds and transfers iron-sulfur (Fe-S) clusters to target apoproteins. Can hydrolyze ATP.</text>
</comment>
<dbReference type="InterPro" id="IPR000808">
    <property type="entry name" value="Mrp-like_CS"/>
</dbReference>
<feature type="domain" description="MIP18 family-like" evidence="9">
    <location>
        <begin position="7"/>
        <end position="78"/>
    </location>
</feature>
<keyword evidence="3 8" id="KW-0479">Metal-binding</keyword>
<comment type="similarity">
    <text evidence="2">In the C-terminal section; belongs to the Mrp/NBP35 ATP-binding proteins family.</text>
</comment>
<dbReference type="PANTHER" id="PTHR42961">
    <property type="entry name" value="IRON-SULFUR PROTEIN NUBPL"/>
    <property type="match status" value="1"/>
</dbReference>
<dbReference type="Pfam" id="PF01883">
    <property type="entry name" value="FeS_assembly_P"/>
    <property type="match status" value="1"/>
</dbReference>
<comment type="similarity">
    <text evidence="8">Belongs to the Mrp/NBP35 ATP-binding proteins family.</text>
</comment>
<organism evidence="10 11">
    <name type="scientific">Capillimicrobium parvum</name>
    <dbReference type="NCBI Taxonomy" id="2884022"/>
    <lineage>
        <taxon>Bacteria</taxon>
        <taxon>Bacillati</taxon>
        <taxon>Actinomycetota</taxon>
        <taxon>Thermoleophilia</taxon>
        <taxon>Solirubrobacterales</taxon>
        <taxon>Capillimicrobiaceae</taxon>
        <taxon>Capillimicrobium</taxon>
    </lineage>
</organism>
<dbReference type="GO" id="GO:0046872">
    <property type="term" value="F:metal ion binding"/>
    <property type="evidence" value="ECO:0007669"/>
    <property type="project" value="UniProtKB-KW"/>
</dbReference>
<dbReference type="GO" id="GO:0140663">
    <property type="term" value="F:ATP-dependent FeS chaperone activity"/>
    <property type="evidence" value="ECO:0007669"/>
    <property type="project" value="InterPro"/>
</dbReference>
<dbReference type="FunFam" id="3.40.50.300:FF:001119">
    <property type="entry name" value="Iron-sulfur cluster carrier protein"/>
    <property type="match status" value="1"/>
</dbReference>
<dbReference type="InterPro" id="IPR034904">
    <property type="entry name" value="FSCA_dom_sf"/>
</dbReference>
<dbReference type="Gene3D" id="3.30.300.130">
    <property type="entry name" value="Fe-S cluster assembly (FSCA)"/>
    <property type="match status" value="1"/>
</dbReference>
<dbReference type="Proteomes" id="UP001162834">
    <property type="component" value="Chromosome"/>
</dbReference>
<dbReference type="GO" id="GO:0005524">
    <property type="term" value="F:ATP binding"/>
    <property type="evidence" value="ECO:0007669"/>
    <property type="project" value="UniProtKB-UniRule"/>
</dbReference>
<reference evidence="10" key="1">
    <citation type="journal article" date="2022" name="Int. J. Syst. Evol. Microbiol.">
        <title>Pseudomonas aegrilactucae sp. nov. and Pseudomonas morbosilactucae sp. nov., pathogens causing bacterial rot of lettuce in Japan.</title>
        <authorList>
            <person name="Sawada H."/>
            <person name="Fujikawa T."/>
            <person name="Satou M."/>
        </authorList>
    </citation>
    <scope>NUCLEOTIDE SEQUENCE</scope>
    <source>
        <strain evidence="10">0166_1</strain>
    </source>
</reference>